<comment type="caution">
    <text evidence="1">Lacks conserved residue(s) required for the propagation of feature annotation.</text>
</comment>
<comment type="caution">
    <text evidence="3">The sequence shown here is derived from an EMBL/GenBank/DDBJ whole genome shotgun (WGS) entry which is preliminary data.</text>
</comment>
<name>A0AAV2ICR7_LYMST</name>
<evidence type="ECO:0000259" key="2">
    <source>
        <dbReference type="PROSITE" id="PS50026"/>
    </source>
</evidence>
<evidence type="ECO:0000313" key="3">
    <source>
        <dbReference type="EMBL" id="CAL1542642.1"/>
    </source>
</evidence>
<feature type="disulfide bond" evidence="1">
    <location>
        <begin position="1"/>
        <end position="10"/>
    </location>
</feature>
<dbReference type="EMBL" id="CAXITT010000498">
    <property type="protein sequence ID" value="CAL1542642.1"/>
    <property type="molecule type" value="Genomic_DNA"/>
</dbReference>
<dbReference type="AlphaFoldDB" id="A0AAV2ICR7"/>
<dbReference type="PROSITE" id="PS50026">
    <property type="entry name" value="EGF_3"/>
    <property type="match status" value="1"/>
</dbReference>
<keyword evidence="1" id="KW-1015">Disulfide bond</keyword>
<organism evidence="3 4">
    <name type="scientific">Lymnaea stagnalis</name>
    <name type="common">Great pond snail</name>
    <name type="synonym">Helix stagnalis</name>
    <dbReference type="NCBI Taxonomy" id="6523"/>
    <lineage>
        <taxon>Eukaryota</taxon>
        <taxon>Metazoa</taxon>
        <taxon>Spiralia</taxon>
        <taxon>Lophotrochozoa</taxon>
        <taxon>Mollusca</taxon>
        <taxon>Gastropoda</taxon>
        <taxon>Heterobranchia</taxon>
        <taxon>Euthyneura</taxon>
        <taxon>Panpulmonata</taxon>
        <taxon>Hygrophila</taxon>
        <taxon>Lymnaeoidea</taxon>
        <taxon>Lymnaeidae</taxon>
        <taxon>Lymnaea</taxon>
    </lineage>
</organism>
<keyword evidence="4" id="KW-1185">Reference proteome</keyword>
<reference evidence="3 4" key="1">
    <citation type="submission" date="2024-04" db="EMBL/GenBank/DDBJ databases">
        <authorList>
            <consortium name="Genoscope - CEA"/>
            <person name="William W."/>
        </authorList>
    </citation>
    <scope>NUCLEOTIDE SEQUENCE [LARGE SCALE GENOMIC DNA]</scope>
</reference>
<protein>
    <recommendedName>
        <fullName evidence="2">EGF-like domain-containing protein</fullName>
    </recommendedName>
</protein>
<evidence type="ECO:0000256" key="1">
    <source>
        <dbReference type="PROSITE-ProRule" id="PRU00076"/>
    </source>
</evidence>
<accession>A0AAV2ICR7</accession>
<gene>
    <name evidence="3" type="ORF">GSLYS_00016176001</name>
</gene>
<feature type="non-terminal residue" evidence="3">
    <location>
        <position position="86"/>
    </location>
</feature>
<proteinExistence type="predicted"/>
<dbReference type="InterPro" id="IPR000742">
    <property type="entry name" value="EGF"/>
</dbReference>
<feature type="non-terminal residue" evidence="3">
    <location>
        <position position="1"/>
    </location>
</feature>
<sequence>CPTGYTGKECEILCHCKNQSCDVNGYCTKGSHCDVGWFGPACQYRNTAMGLNELLKDNNDTTCYKNEKKNIEVKFHWPVVFTWARV</sequence>
<keyword evidence="1" id="KW-0245">EGF-like domain</keyword>
<feature type="domain" description="EGF-like" evidence="2">
    <location>
        <begin position="1"/>
        <end position="11"/>
    </location>
</feature>
<dbReference type="Proteomes" id="UP001497497">
    <property type="component" value="Unassembled WGS sequence"/>
</dbReference>
<evidence type="ECO:0000313" key="4">
    <source>
        <dbReference type="Proteomes" id="UP001497497"/>
    </source>
</evidence>